<evidence type="ECO:0000256" key="1">
    <source>
        <dbReference type="SAM" id="Phobius"/>
    </source>
</evidence>
<sequence length="733" mass="86353">MIIPIIVFSAFVLSISYKMLPASGLVSYVDTVYFFPDSVFNFFSTWRESFLGTYNPSLFGIPITGNFPRILDFFGVSDNVASYLLNYAPVLILCLLVFYITKKISNNNFYAYFAGFFIILNNFIFQQFLIWPGHYFYNVIGLVLLFYQTYKIFKRDDGLKLKDIAILILISVFAIHPVFFAIYSAYLFCFFIFYFLKIKKNKVKYALSVLAVFAGIATIHLYWIIPFVLNSFYQSVAESYNGNLMAILDSYAKMVTYSNSINYYNYPGLFSSLLNKDIGQYLFYFIYFGLLIGVVYKIKEQINTKGRNFLFFMLLVYVIFFALAMGPKEKFLGDAWMYVFNNVPFFGFFRSFTRFLIVSLTSSIFIFALFIRGWTALPKRKNFIVGIAGMFLLSANLIFFTGNLDGGIGPAKIPEEYYKVNEKYFKNDPANFSFISYPNVPYEAYTWSINKNIDLFISDIYFNLYFFSKPAVYNDLSVQIQRRDNFFKDLFKFEFKPYENLDKDLSLLNTKYVFVHKDLVDILNKGVLNRGEAYKYDNYIKHFENNPKYILREENKYFYLFEFRDFPPILSAEGLSFYRIFDTKYKLIIKNLKAKTDLSFLSSFHQAWYLYLAESADNSGTLRYERTIFEGEELSYLWRKPVFDDTHKTVYDYANGWEIDPDYIKKNFDRNFYKENPDGSIDIELTLYFKPQSYFYLGLIISGFMLLTCVGYLTFYSIRNKKRKREPLVVNIT</sequence>
<protein>
    <recommendedName>
        <fullName evidence="4">Membrane protein 6-pyruvoyl-tetrahydropterin synthase-related domain-containing protein</fullName>
    </recommendedName>
</protein>
<dbReference type="Proteomes" id="UP000178059">
    <property type="component" value="Unassembled WGS sequence"/>
</dbReference>
<dbReference type="AlphaFoldDB" id="A0A1F6VJ83"/>
<comment type="caution">
    <text evidence="2">The sequence shown here is derived from an EMBL/GenBank/DDBJ whole genome shotgun (WGS) entry which is preliminary data.</text>
</comment>
<name>A0A1F6VJ83_9BACT</name>
<feature type="transmembrane region" description="Helical" evidence="1">
    <location>
        <begin position="383"/>
        <end position="402"/>
    </location>
</feature>
<feature type="transmembrane region" description="Helical" evidence="1">
    <location>
        <begin position="109"/>
        <end position="129"/>
    </location>
</feature>
<dbReference type="EMBL" id="MFTT01000021">
    <property type="protein sequence ID" value="OGI69682.1"/>
    <property type="molecule type" value="Genomic_DNA"/>
</dbReference>
<feature type="transmembrane region" description="Helical" evidence="1">
    <location>
        <begin position="278"/>
        <end position="296"/>
    </location>
</feature>
<feature type="transmembrane region" description="Helical" evidence="1">
    <location>
        <begin position="165"/>
        <end position="193"/>
    </location>
</feature>
<dbReference type="STRING" id="1801743.A2824_03125"/>
<feature type="transmembrane region" description="Helical" evidence="1">
    <location>
        <begin position="205"/>
        <end position="228"/>
    </location>
</feature>
<evidence type="ECO:0000313" key="3">
    <source>
        <dbReference type="Proteomes" id="UP000178059"/>
    </source>
</evidence>
<keyword evidence="1" id="KW-1133">Transmembrane helix</keyword>
<accession>A0A1F6VJ83</accession>
<evidence type="ECO:0008006" key="4">
    <source>
        <dbReference type="Google" id="ProtNLM"/>
    </source>
</evidence>
<feature type="transmembrane region" description="Helical" evidence="1">
    <location>
        <begin position="345"/>
        <end position="371"/>
    </location>
</feature>
<feature type="transmembrane region" description="Helical" evidence="1">
    <location>
        <begin position="80"/>
        <end position="100"/>
    </location>
</feature>
<keyword evidence="1" id="KW-0472">Membrane</keyword>
<feature type="transmembrane region" description="Helical" evidence="1">
    <location>
        <begin position="308"/>
        <end position="325"/>
    </location>
</feature>
<reference evidence="2 3" key="1">
    <citation type="journal article" date="2016" name="Nat. Commun.">
        <title>Thousands of microbial genomes shed light on interconnected biogeochemical processes in an aquifer system.</title>
        <authorList>
            <person name="Anantharaman K."/>
            <person name="Brown C.T."/>
            <person name="Hug L.A."/>
            <person name="Sharon I."/>
            <person name="Castelle C.J."/>
            <person name="Probst A.J."/>
            <person name="Thomas B.C."/>
            <person name="Singh A."/>
            <person name="Wilkins M.J."/>
            <person name="Karaoz U."/>
            <person name="Brodie E.L."/>
            <person name="Williams K.H."/>
            <person name="Hubbard S.S."/>
            <person name="Banfield J.F."/>
        </authorList>
    </citation>
    <scope>NUCLEOTIDE SEQUENCE [LARGE SCALE GENOMIC DNA]</scope>
</reference>
<proteinExistence type="predicted"/>
<keyword evidence="1" id="KW-0812">Transmembrane</keyword>
<gene>
    <name evidence="2" type="ORF">A2824_03125</name>
</gene>
<feature type="transmembrane region" description="Helical" evidence="1">
    <location>
        <begin position="694"/>
        <end position="715"/>
    </location>
</feature>
<evidence type="ECO:0000313" key="2">
    <source>
        <dbReference type="EMBL" id="OGI69682.1"/>
    </source>
</evidence>
<organism evidence="2 3">
    <name type="scientific">Candidatus Nomurabacteria bacterium RIFCSPHIGHO2_01_FULL_42_16</name>
    <dbReference type="NCBI Taxonomy" id="1801743"/>
    <lineage>
        <taxon>Bacteria</taxon>
        <taxon>Candidatus Nomuraibacteriota</taxon>
    </lineage>
</organism>